<dbReference type="InParanoid" id="A0A1E1K6E0"/>
<protein>
    <submittedName>
        <fullName evidence="7">Related to xylosidase/arabinosidase</fullName>
    </submittedName>
</protein>
<dbReference type="Gene3D" id="2.60.120.200">
    <property type="match status" value="1"/>
</dbReference>
<sequence>MPSTDINPIIPGFAPDPSVVLIDGTFFLVNSTFHLFPGLPIYASKDLLSWEHIGNAINRQEQLSLANSGTKICPPDVSQGVTGDRMLATGGLYAPTIRHRDGVTYVICTNVLQPLPGPKQNFIVSTTDIWSDQWSQSVFFDFDGIDPSIFFDEDGRVYMQGSGGRGPMTKINLFEIDLKTGKKLSEEKTIWEGTGGIYPEGPHIYKKDGLYYLMISEGGTHENHMITVAKSKDIWGPYDAFEENPILTARDTDEYIRYTGHCDMFQDQEGRWWGVCLGSRKNKTTGTYIMGRETFLTTGTWEEGKWPTLKQVKLNPVLEDGTAITRAEGAARLTSKPLVDYLYIRDAVLSHHHISDDAKTISLTPSKADLSQWEGPVTFIGKRQREHEGRSEVAMKILSPPADSQLKSGLAYYKDEHRFIKLLYDYDACSIVVETVNKAKDISKTSKVDLKLKENDSVSFLIEYTETKYTFSYRVGGDEKVAWTSITSIKALDMNGPDFVGPVVGIFATSKGPDVRVEFHDLVVE</sequence>
<dbReference type="EMBL" id="FJUW01000007">
    <property type="protein sequence ID" value="CZS93653.1"/>
    <property type="molecule type" value="Genomic_DNA"/>
</dbReference>
<dbReference type="InterPro" id="IPR051795">
    <property type="entry name" value="Glycosyl_Hydrlase_43"/>
</dbReference>
<comment type="similarity">
    <text evidence="1 5">Belongs to the glycosyl hydrolase 43 family.</text>
</comment>
<gene>
    <name evidence="7" type="ORF">RCO7_09479</name>
</gene>
<dbReference type="InterPro" id="IPR023296">
    <property type="entry name" value="Glyco_hydro_beta-prop_sf"/>
</dbReference>
<dbReference type="AlphaFoldDB" id="A0A1E1K6E0"/>
<keyword evidence="3 5" id="KW-0326">Glycosidase</keyword>
<dbReference type="STRING" id="914237.A0A1E1K6E0"/>
<dbReference type="InterPro" id="IPR006710">
    <property type="entry name" value="Glyco_hydro_43"/>
</dbReference>
<evidence type="ECO:0000313" key="8">
    <source>
        <dbReference type="Proteomes" id="UP000178129"/>
    </source>
</evidence>
<dbReference type="Proteomes" id="UP000178129">
    <property type="component" value="Unassembled WGS sequence"/>
</dbReference>
<organism evidence="7 8">
    <name type="scientific">Rhynchosporium graminicola</name>
    <dbReference type="NCBI Taxonomy" id="2792576"/>
    <lineage>
        <taxon>Eukaryota</taxon>
        <taxon>Fungi</taxon>
        <taxon>Dikarya</taxon>
        <taxon>Ascomycota</taxon>
        <taxon>Pezizomycotina</taxon>
        <taxon>Leotiomycetes</taxon>
        <taxon>Helotiales</taxon>
        <taxon>Ploettnerulaceae</taxon>
        <taxon>Rhynchosporium</taxon>
    </lineage>
</organism>
<dbReference type="SUPFAM" id="SSF75005">
    <property type="entry name" value="Arabinanase/levansucrase/invertase"/>
    <property type="match status" value="1"/>
</dbReference>
<dbReference type="InterPro" id="IPR041542">
    <property type="entry name" value="GH43_C2"/>
</dbReference>
<feature type="domain" description="Beta-xylosidase C-terminal Concanavalin A-like" evidence="6">
    <location>
        <begin position="352"/>
        <end position="512"/>
    </location>
</feature>
<dbReference type="GO" id="GO:0004553">
    <property type="term" value="F:hydrolase activity, hydrolyzing O-glycosyl compounds"/>
    <property type="evidence" value="ECO:0007669"/>
    <property type="project" value="InterPro"/>
</dbReference>
<dbReference type="Pfam" id="PF17851">
    <property type="entry name" value="GH43_C2"/>
    <property type="match status" value="1"/>
</dbReference>
<dbReference type="Gene3D" id="2.115.10.20">
    <property type="entry name" value="Glycosyl hydrolase domain, family 43"/>
    <property type="match status" value="1"/>
</dbReference>
<dbReference type="PANTHER" id="PTHR42812:SF12">
    <property type="entry name" value="BETA-XYLOSIDASE-RELATED"/>
    <property type="match status" value="1"/>
</dbReference>
<proteinExistence type="inferred from homology"/>
<keyword evidence="8" id="KW-1185">Reference proteome</keyword>
<dbReference type="PANTHER" id="PTHR42812">
    <property type="entry name" value="BETA-XYLOSIDASE"/>
    <property type="match status" value="1"/>
</dbReference>
<dbReference type="InterPro" id="IPR013320">
    <property type="entry name" value="ConA-like_dom_sf"/>
</dbReference>
<evidence type="ECO:0000256" key="5">
    <source>
        <dbReference type="RuleBase" id="RU361187"/>
    </source>
</evidence>
<evidence type="ECO:0000259" key="6">
    <source>
        <dbReference type="Pfam" id="PF17851"/>
    </source>
</evidence>
<evidence type="ECO:0000256" key="3">
    <source>
        <dbReference type="ARBA" id="ARBA00023295"/>
    </source>
</evidence>
<reference evidence="8" key="1">
    <citation type="submission" date="2016-03" db="EMBL/GenBank/DDBJ databases">
        <authorList>
            <person name="Ploux O."/>
        </authorList>
    </citation>
    <scope>NUCLEOTIDE SEQUENCE [LARGE SCALE GENOMIC DNA]</scope>
    <source>
        <strain evidence="8">UK7</strain>
    </source>
</reference>
<comment type="caution">
    <text evidence="7">The sequence shown here is derived from an EMBL/GenBank/DDBJ whole genome shotgun (WGS) entry which is preliminary data.</text>
</comment>
<dbReference type="Pfam" id="PF04616">
    <property type="entry name" value="Glyco_hydro_43"/>
    <property type="match status" value="1"/>
</dbReference>
<dbReference type="CDD" id="cd18617">
    <property type="entry name" value="GH43_XynB-like"/>
    <property type="match status" value="1"/>
</dbReference>
<dbReference type="GO" id="GO:0005975">
    <property type="term" value="P:carbohydrate metabolic process"/>
    <property type="evidence" value="ECO:0007669"/>
    <property type="project" value="InterPro"/>
</dbReference>
<evidence type="ECO:0000256" key="2">
    <source>
        <dbReference type="ARBA" id="ARBA00022801"/>
    </source>
</evidence>
<dbReference type="SUPFAM" id="SSF49899">
    <property type="entry name" value="Concanavalin A-like lectins/glucanases"/>
    <property type="match status" value="1"/>
</dbReference>
<keyword evidence="2 5" id="KW-0378">Hydrolase</keyword>
<evidence type="ECO:0000256" key="1">
    <source>
        <dbReference type="ARBA" id="ARBA00009865"/>
    </source>
</evidence>
<evidence type="ECO:0000256" key="4">
    <source>
        <dbReference type="PIRSR" id="PIRSR606710-2"/>
    </source>
</evidence>
<name>A0A1E1K6E0_9HELO</name>
<evidence type="ECO:0000313" key="7">
    <source>
        <dbReference type="EMBL" id="CZS93653.1"/>
    </source>
</evidence>
<feature type="site" description="Important for catalytic activity, responsible for pKa modulation of the active site Glu and correct orientation of both the proton donor and substrate" evidence="4">
    <location>
        <position position="146"/>
    </location>
</feature>
<accession>A0A1E1K6E0</accession>